<dbReference type="GeneID" id="18916241"/>
<reference evidence="1 2" key="1">
    <citation type="journal article" date="2012" name="BMC Genomics">
        <title>Comparative genomics of the white-rot fungi, Phanerochaete carnosa and P. chrysosporium, to elucidate the genetic basis of the distinct wood types they colonize.</title>
        <authorList>
            <person name="Suzuki H."/>
            <person name="MacDonald J."/>
            <person name="Syed K."/>
            <person name="Salamov A."/>
            <person name="Hori C."/>
            <person name="Aerts A."/>
            <person name="Henrissat B."/>
            <person name="Wiebenga A."/>
            <person name="vanKuyk P.A."/>
            <person name="Barry K."/>
            <person name="Lindquist E."/>
            <person name="LaButti K."/>
            <person name="Lapidus A."/>
            <person name="Lucas S."/>
            <person name="Coutinho P."/>
            <person name="Gong Y."/>
            <person name="Samejima M."/>
            <person name="Mahadevan R."/>
            <person name="Abou-Zaid M."/>
            <person name="de Vries R.P."/>
            <person name="Igarashi K."/>
            <person name="Yadav J.S."/>
            <person name="Grigoriev I.V."/>
            <person name="Master E.R."/>
        </authorList>
    </citation>
    <scope>NUCLEOTIDE SEQUENCE [LARGE SCALE GENOMIC DNA]</scope>
    <source>
        <strain evidence="1 2">HHB-10118-sp</strain>
    </source>
</reference>
<evidence type="ECO:0000313" key="1">
    <source>
        <dbReference type="EMBL" id="EKM54933.1"/>
    </source>
</evidence>
<sequence length="186" mass="21179">MNPLKRLDPHGSLPPSLTSMSVGMWRLIYDARPARLSTSWKQGLMKWKQAVLDQHLLRLLFDIYDLGPGLFFFCVFSRLVRGFEDACTIYFSNRLIRSIEQGLASGSPDTREIVVWLVARVFISAALAVWRFITSRADPILSTRVKLYFEERAIEAQADMDYVAATSCQSYDFTPPSAWGTLYAIL</sequence>
<proteinExistence type="predicted"/>
<dbReference type="AlphaFoldDB" id="K5VTV9"/>
<keyword evidence="2" id="KW-1185">Reference proteome</keyword>
<dbReference type="EMBL" id="JH930472">
    <property type="protein sequence ID" value="EKM54933.1"/>
    <property type="molecule type" value="Genomic_DNA"/>
</dbReference>
<accession>K5VTV9</accession>
<protein>
    <submittedName>
        <fullName evidence="1">Uncharacterized protein</fullName>
    </submittedName>
</protein>
<name>K5VTV9_PHACS</name>
<dbReference type="HOGENOM" id="CLU_1457806_0_0_1"/>
<evidence type="ECO:0000313" key="2">
    <source>
        <dbReference type="Proteomes" id="UP000008370"/>
    </source>
</evidence>
<dbReference type="OrthoDB" id="2997372at2759"/>
<organism evidence="1 2">
    <name type="scientific">Phanerochaete carnosa (strain HHB-10118-sp)</name>
    <name type="common">White-rot fungus</name>
    <name type="synonym">Peniophora carnosa</name>
    <dbReference type="NCBI Taxonomy" id="650164"/>
    <lineage>
        <taxon>Eukaryota</taxon>
        <taxon>Fungi</taxon>
        <taxon>Dikarya</taxon>
        <taxon>Basidiomycota</taxon>
        <taxon>Agaricomycotina</taxon>
        <taxon>Agaricomycetes</taxon>
        <taxon>Polyporales</taxon>
        <taxon>Phanerochaetaceae</taxon>
        <taxon>Phanerochaete</taxon>
    </lineage>
</organism>
<gene>
    <name evidence="1" type="ORF">PHACADRAFT_255149</name>
</gene>
<dbReference type="InParanoid" id="K5VTV9"/>
<dbReference type="RefSeq" id="XP_007395283.1">
    <property type="nucleotide sequence ID" value="XM_007395221.1"/>
</dbReference>
<dbReference type="Proteomes" id="UP000008370">
    <property type="component" value="Unassembled WGS sequence"/>
</dbReference>
<feature type="non-terminal residue" evidence="1">
    <location>
        <position position="1"/>
    </location>
</feature>
<dbReference type="KEGG" id="pco:PHACADRAFT_255149"/>